<feature type="domain" description="ABC transporter" evidence="6">
    <location>
        <begin position="24"/>
        <end position="265"/>
    </location>
</feature>
<dbReference type="Gene3D" id="3.40.50.300">
    <property type="entry name" value="P-loop containing nucleotide triphosphate hydrolases"/>
    <property type="match status" value="1"/>
</dbReference>
<dbReference type="CDD" id="cd03257">
    <property type="entry name" value="ABC_NikE_OppD_transporters"/>
    <property type="match status" value="1"/>
</dbReference>
<proteinExistence type="inferred from homology"/>
<keyword evidence="5 7" id="KW-0067">ATP-binding</keyword>
<dbReference type="PANTHER" id="PTHR43776">
    <property type="entry name" value="TRANSPORT ATP-BINDING PROTEIN"/>
    <property type="match status" value="1"/>
</dbReference>
<evidence type="ECO:0000256" key="4">
    <source>
        <dbReference type="ARBA" id="ARBA00022741"/>
    </source>
</evidence>
<protein>
    <submittedName>
        <fullName evidence="7">Dipeptide ABC transporter ATP-binding protein</fullName>
    </submittedName>
</protein>
<keyword evidence="3" id="KW-0813">Transport</keyword>
<dbReference type="InterPro" id="IPR003439">
    <property type="entry name" value="ABC_transporter-like_ATP-bd"/>
</dbReference>
<dbReference type="InterPro" id="IPR017871">
    <property type="entry name" value="ABC_transporter-like_CS"/>
</dbReference>
<dbReference type="NCBIfam" id="TIGR01727">
    <property type="entry name" value="oligo_HPY"/>
    <property type="match status" value="1"/>
</dbReference>
<dbReference type="GO" id="GO:0015833">
    <property type="term" value="P:peptide transport"/>
    <property type="evidence" value="ECO:0007669"/>
    <property type="project" value="InterPro"/>
</dbReference>
<evidence type="ECO:0000313" key="7">
    <source>
        <dbReference type="EMBL" id="NIA67843.1"/>
    </source>
</evidence>
<dbReference type="Proteomes" id="UP000761264">
    <property type="component" value="Unassembled WGS sequence"/>
</dbReference>
<evidence type="ECO:0000259" key="6">
    <source>
        <dbReference type="PROSITE" id="PS50893"/>
    </source>
</evidence>
<evidence type="ECO:0000256" key="1">
    <source>
        <dbReference type="ARBA" id="ARBA00004417"/>
    </source>
</evidence>
<evidence type="ECO:0000256" key="2">
    <source>
        <dbReference type="ARBA" id="ARBA00005417"/>
    </source>
</evidence>
<dbReference type="InterPro" id="IPR003593">
    <property type="entry name" value="AAA+_ATPase"/>
</dbReference>
<comment type="similarity">
    <text evidence="2">Belongs to the ABC transporter superfamily.</text>
</comment>
<dbReference type="PROSITE" id="PS50893">
    <property type="entry name" value="ABC_TRANSPORTER_2"/>
    <property type="match status" value="1"/>
</dbReference>
<sequence length="336" mass="37606">MTAFLEVENLEQRFDVSGGPLDRLRFENGLPTMARRIVHAVNGVSFTIQRGEVLGLVGESGCGKSTVAKTIARIYRPTGGAIRIDGEDISQHDYRRMLPVRRKLQMIFQDPFASLNPRQRVRNIIMEPMLQHAEPGDKTVEKRALELLDRVGLRPEHGDRYPHQFSGGQRQRIGIARALSVNPQLVIADEPVSALDVSIQAQILNLMMDLRDEFGLSYLFITHDLSVVRHISDRIGVMYLGFMVETAPRDALFDAPQHPYTRALLSAAPAIDPDPDAEEEIELTGEVPNAFDLPSGCCFRTRCPFAFERCAQERPVLKEAASGHQVACHLLDEDSR</sequence>
<evidence type="ECO:0000256" key="3">
    <source>
        <dbReference type="ARBA" id="ARBA00022448"/>
    </source>
</evidence>
<dbReference type="PANTHER" id="PTHR43776:SF7">
    <property type="entry name" value="D,D-DIPEPTIDE TRANSPORT ATP-BINDING PROTEIN DDPF-RELATED"/>
    <property type="match status" value="1"/>
</dbReference>
<keyword evidence="4" id="KW-0547">Nucleotide-binding</keyword>
<name>A0A967CAQ8_9PROT</name>
<dbReference type="FunFam" id="3.40.50.300:FF:000016">
    <property type="entry name" value="Oligopeptide ABC transporter ATP-binding component"/>
    <property type="match status" value="1"/>
</dbReference>
<dbReference type="GO" id="GO:0055085">
    <property type="term" value="P:transmembrane transport"/>
    <property type="evidence" value="ECO:0007669"/>
    <property type="project" value="UniProtKB-ARBA"/>
</dbReference>
<dbReference type="EMBL" id="JAAQPH010000003">
    <property type="protein sequence ID" value="NIA67843.1"/>
    <property type="molecule type" value="Genomic_DNA"/>
</dbReference>
<dbReference type="NCBIfam" id="NF008453">
    <property type="entry name" value="PRK11308.1"/>
    <property type="match status" value="1"/>
</dbReference>
<dbReference type="AlphaFoldDB" id="A0A967CAQ8"/>
<reference evidence="7" key="1">
    <citation type="submission" date="2020-03" db="EMBL/GenBank/DDBJ databases">
        <title>Genome of Pelagibius litoralis DSM 21314T.</title>
        <authorList>
            <person name="Wang G."/>
        </authorList>
    </citation>
    <scope>NUCLEOTIDE SEQUENCE</scope>
    <source>
        <strain evidence="7">DSM 21314</strain>
    </source>
</reference>
<dbReference type="GO" id="GO:0005886">
    <property type="term" value="C:plasma membrane"/>
    <property type="evidence" value="ECO:0007669"/>
    <property type="project" value="UniProtKB-SubCell"/>
</dbReference>
<dbReference type="Pfam" id="PF08352">
    <property type="entry name" value="oligo_HPY"/>
    <property type="match status" value="1"/>
</dbReference>
<evidence type="ECO:0000256" key="5">
    <source>
        <dbReference type="ARBA" id="ARBA00022840"/>
    </source>
</evidence>
<accession>A0A967CAQ8</accession>
<dbReference type="SUPFAM" id="SSF52540">
    <property type="entry name" value="P-loop containing nucleoside triphosphate hydrolases"/>
    <property type="match status" value="1"/>
</dbReference>
<comment type="subcellular location">
    <subcellularLocation>
        <location evidence="1">Cell inner membrane</location>
        <topology evidence="1">Peripheral membrane protein</topology>
    </subcellularLocation>
</comment>
<dbReference type="PROSITE" id="PS00211">
    <property type="entry name" value="ABC_TRANSPORTER_1"/>
    <property type="match status" value="1"/>
</dbReference>
<comment type="caution">
    <text evidence="7">The sequence shown here is derived from an EMBL/GenBank/DDBJ whole genome shotgun (WGS) entry which is preliminary data.</text>
</comment>
<evidence type="ECO:0000313" key="8">
    <source>
        <dbReference type="Proteomes" id="UP000761264"/>
    </source>
</evidence>
<dbReference type="InterPro" id="IPR013563">
    <property type="entry name" value="Oligopep_ABC_C"/>
</dbReference>
<dbReference type="RefSeq" id="WP_167221837.1">
    <property type="nucleotide sequence ID" value="NZ_JAAQPH010000003.1"/>
</dbReference>
<dbReference type="GO" id="GO:0016887">
    <property type="term" value="F:ATP hydrolysis activity"/>
    <property type="evidence" value="ECO:0007669"/>
    <property type="project" value="InterPro"/>
</dbReference>
<dbReference type="GO" id="GO:0005524">
    <property type="term" value="F:ATP binding"/>
    <property type="evidence" value="ECO:0007669"/>
    <property type="project" value="UniProtKB-KW"/>
</dbReference>
<organism evidence="7 8">
    <name type="scientific">Pelagibius litoralis</name>
    <dbReference type="NCBI Taxonomy" id="374515"/>
    <lineage>
        <taxon>Bacteria</taxon>
        <taxon>Pseudomonadati</taxon>
        <taxon>Pseudomonadota</taxon>
        <taxon>Alphaproteobacteria</taxon>
        <taxon>Rhodospirillales</taxon>
        <taxon>Rhodovibrionaceae</taxon>
        <taxon>Pelagibius</taxon>
    </lineage>
</organism>
<dbReference type="InterPro" id="IPR027417">
    <property type="entry name" value="P-loop_NTPase"/>
</dbReference>
<gene>
    <name evidence="7" type="ORF">HBA54_04495</name>
</gene>
<dbReference type="InterPro" id="IPR050319">
    <property type="entry name" value="ABC_transp_ATP-bind"/>
</dbReference>
<dbReference type="Pfam" id="PF00005">
    <property type="entry name" value="ABC_tran"/>
    <property type="match status" value="1"/>
</dbReference>
<dbReference type="SMART" id="SM00382">
    <property type="entry name" value="AAA"/>
    <property type="match status" value="1"/>
</dbReference>
<keyword evidence="8" id="KW-1185">Reference proteome</keyword>